<dbReference type="eggNOG" id="COG0241">
    <property type="taxonomic scope" value="Bacteria"/>
</dbReference>
<reference evidence="1 2" key="1">
    <citation type="submission" date="2007-10" db="EMBL/GenBank/DDBJ databases">
        <title>Draft genome sequence of Dorea formicigenerans(ATCC 27755).</title>
        <authorList>
            <person name="Sudarsanam P."/>
            <person name="Ley R."/>
            <person name="Guruge J."/>
            <person name="Turnbaugh P.J."/>
            <person name="Mahowald M."/>
            <person name="Liep D."/>
            <person name="Gordon J."/>
        </authorList>
    </citation>
    <scope>NUCLEOTIDE SEQUENCE [LARGE SCALE GENOMIC DNA]</scope>
    <source>
        <strain evidence="1 2">ATCC 27755</strain>
    </source>
</reference>
<gene>
    <name evidence="1" type="ORF">DORFOR_01147</name>
</gene>
<dbReference type="InterPro" id="IPR036412">
    <property type="entry name" value="HAD-like_sf"/>
</dbReference>
<dbReference type="Gene3D" id="3.40.50.1000">
    <property type="entry name" value="HAD superfamily/HAD-like"/>
    <property type="match status" value="1"/>
</dbReference>
<dbReference type="PaxDb" id="411461-DORFOR_01147"/>
<evidence type="ECO:0000313" key="2">
    <source>
        <dbReference type="Proteomes" id="UP000005359"/>
    </source>
</evidence>
<protein>
    <submittedName>
        <fullName evidence="1">Uncharacterized protein</fullName>
    </submittedName>
</protein>
<dbReference type="EMBL" id="AAXA02000011">
    <property type="protein sequence ID" value="EDR47612.1"/>
    <property type="molecule type" value="Genomic_DNA"/>
</dbReference>
<organism evidence="1 2">
    <name type="scientific">Dorea formicigenerans ATCC 27755</name>
    <dbReference type="NCBI Taxonomy" id="411461"/>
    <lineage>
        <taxon>Bacteria</taxon>
        <taxon>Bacillati</taxon>
        <taxon>Bacillota</taxon>
        <taxon>Clostridia</taxon>
        <taxon>Lachnospirales</taxon>
        <taxon>Lachnospiraceae</taxon>
        <taxon>Dorea</taxon>
    </lineage>
</organism>
<accession>B0G4G0</accession>
<reference evidence="1 2" key="2">
    <citation type="submission" date="2007-10" db="EMBL/GenBank/DDBJ databases">
        <authorList>
            <person name="Fulton L."/>
            <person name="Clifton S."/>
            <person name="Fulton B."/>
            <person name="Xu J."/>
            <person name="Minx P."/>
            <person name="Pepin K.H."/>
            <person name="Johnson M."/>
            <person name="Thiruvilangam P."/>
            <person name="Bhonagiri V."/>
            <person name="Nash W.E."/>
            <person name="Wang C."/>
            <person name="Mardis E.R."/>
            <person name="Wilson R.K."/>
        </authorList>
    </citation>
    <scope>NUCLEOTIDE SEQUENCE [LARGE SCALE GENOMIC DNA]</scope>
    <source>
        <strain evidence="1 2">ATCC 27755</strain>
    </source>
</reference>
<proteinExistence type="predicted"/>
<dbReference type="SUPFAM" id="SSF56784">
    <property type="entry name" value="HAD-like"/>
    <property type="match status" value="1"/>
</dbReference>
<dbReference type="GeneID" id="92863015"/>
<evidence type="ECO:0000313" key="1">
    <source>
        <dbReference type="EMBL" id="EDR47612.1"/>
    </source>
</evidence>
<name>B0G4G0_9FIRM</name>
<dbReference type="Proteomes" id="UP000005359">
    <property type="component" value="Unassembled WGS sequence"/>
</dbReference>
<comment type="caution">
    <text evidence="1">The sequence shown here is derived from an EMBL/GenBank/DDBJ whole genome shotgun (WGS) entry which is preliminary data.</text>
</comment>
<dbReference type="RefSeq" id="WP_005332005.1">
    <property type="nucleotide sequence ID" value="NZ_AAXA02000011.1"/>
</dbReference>
<dbReference type="AlphaFoldDB" id="B0G4G0"/>
<dbReference type="InterPro" id="IPR023214">
    <property type="entry name" value="HAD_sf"/>
</dbReference>
<sequence length="130" mass="15495">MNKIYAVDFDGTLNTAEYPKLGEPNTELFQFLIKRQQSGDKIILWTYREGDLLQEAVIYCRANGLEFDAVNDNIPEYKNKYKNNCRKVYADYYIDDRNKMVVARRRRKKCGPLNRTNVWNYIKKTKKSQH</sequence>
<dbReference type="STRING" id="411461.DORFOR_01147"/>